<dbReference type="InterPro" id="IPR053925">
    <property type="entry name" value="RecX_HTH_3rd"/>
</dbReference>
<dbReference type="AlphaFoldDB" id="A0A6G6GM06"/>
<comment type="similarity">
    <text evidence="2 5">Belongs to the RecX family.</text>
</comment>
<dbReference type="Proteomes" id="UP000505306">
    <property type="component" value="Chromosome"/>
</dbReference>
<dbReference type="Pfam" id="PF21981">
    <property type="entry name" value="RecX_HTH3"/>
    <property type="match status" value="1"/>
</dbReference>
<evidence type="ECO:0000313" key="9">
    <source>
        <dbReference type="Proteomes" id="UP000505306"/>
    </source>
</evidence>
<accession>A0A6G6GM06</accession>
<evidence type="ECO:0000256" key="3">
    <source>
        <dbReference type="ARBA" id="ARBA00018111"/>
    </source>
</evidence>
<comment type="subcellular location">
    <subcellularLocation>
        <location evidence="1 5">Cytoplasm</location>
    </subcellularLocation>
</comment>
<dbReference type="InterPro" id="IPR003783">
    <property type="entry name" value="Regulatory_RecX"/>
</dbReference>
<evidence type="ECO:0000259" key="7">
    <source>
        <dbReference type="Pfam" id="PF21981"/>
    </source>
</evidence>
<dbReference type="Gene3D" id="1.10.10.10">
    <property type="entry name" value="Winged helix-like DNA-binding domain superfamily/Winged helix DNA-binding domain"/>
    <property type="match status" value="2"/>
</dbReference>
<dbReference type="EMBL" id="CP049057">
    <property type="protein sequence ID" value="QIE59554.1"/>
    <property type="molecule type" value="Genomic_DNA"/>
</dbReference>
<dbReference type="GO" id="GO:0005737">
    <property type="term" value="C:cytoplasm"/>
    <property type="evidence" value="ECO:0007669"/>
    <property type="project" value="UniProtKB-SubCell"/>
</dbReference>
<evidence type="ECO:0000256" key="2">
    <source>
        <dbReference type="ARBA" id="ARBA00009695"/>
    </source>
</evidence>
<dbReference type="GO" id="GO:0006282">
    <property type="term" value="P:regulation of DNA repair"/>
    <property type="evidence" value="ECO:0007669"/>
    <property type="project" value="UniProtKB-UniRule"/>
</dbReference>
<evidence type="ECO:0000256" key="4">
    <source>
        <dbReference type="ARBA" id="ARBA00022490"/>
    </source>
</evidence>
<feature type="domain" description="RecX third three-helical" evidence="7">
    <location>
        <begin position="107"/>
        <end position="152"/>
    </location>
</feature>
<organism evidence="8 9">
    <name type="scientific">Rasiella rasia</name>
    <dbReference type="NCBI Taxonomy" id="2744027"/>
    <lineage>
        <taxon>Bacteria</taxon>
        <taxon>Pseudomonadati</taxon>
        <taxon>Bacteroidota</taxon>
        <taxon>Flavobacteriia</taxon>
        <taxon>Flavobacteriales</taxon>
        <taxon>Flavobacteriaceae</taxon>
        <taxon>Rasiella</taxon>
    </lineage>
</organism>
<sequence length="163" mass="19903">MHPTQKTYTVEEAKRHLERYCAYQERCHKEVQKKLRDMRMIPEAIDLIIHHLLQHNFLNETRFAQAFARGKFKTKKWGKQRIVRELKFREISKYNITLALKEISEEAYLKTFHELAEKRLRQLEFETNIQKKKKKLADYLLYRGWESNLVWEKVHNTCNDKPL</sequence>
<evidence type="ECO:0000256" key="1">
    <source>
        <dbReference type="ARBA" id="ARBA00004496"/>
    </source>
</evidence>
<evidence type="ECO:0000313" key="8">
    <source>
        <dbReference type="EMBL" id="QIE59554.1"/>
    </source>
</evidence>
<dbReference type="RefSeq" id="WP_164679568.1">
    <property type="nucleotide sequence ID" value="NZ_CP049057.1"/>
</dbReference>
<reference evidence="8 9" key="1">
    <citation type="submission" date="2020-02" db="EMBL/GenBank/DDBJ databases">
        <title>Complete genome sequence of Flavobacteriaceae bacterium.</title>
        <authorList>
            <person name="Kim S.-J."/>
            <person name="Kim Y.-S."/>
            <person name="Kim K.-H."/>
        </authorList>
    </citation>
    <scope>NUCLEOTIDE SEQUENCE [LARGE SCALE GENOMIC DNA]</scope>
    <source>
        <strain evidence="8 9">RR4-40</strain>
    </source>
</reference>
<comment type="function">
    <text evidence="5">Modulates RecA activity.</text>
</comment>
<dbReference type="InterPro" id="IPR036388">
    <property type="entry name" value="WH-like_DNA-bd_sf"/>
</dbReference>
<dbReference type="InterPro" id="IPR053924">
    <property type="entry name" value="RecX_HTH_2nd"/>
</dbReference>
<dbReference type="HAMAP" id="MF_01114">
    <property type="entry name" value="RecX"/>
    <property type="match status" value="1"/>
</dbReference>
<dbReference type="KEGG" id="mgel:G5B37_08250"/>
<name>A0A6G6GM06_9FLAO</name>
<keyword evidence="4 5" id="KW-0963">Cytoplasm</keyword>
<proteinExistence type="inferred from homology"/>
<evidence type="ECO:0000256" key="5">
    <source>
        <dbReference type="HAMAP-Rule" id="MF_01114"/>
    </source>
</evidence>
<feature type="domain" description="RecX second three-helical" evidence="6">
    <location>
        <begin position="59"/>
        <end position="100"/>
    </location>
</feature>
<dbReference type="PANTHER" id="PTHR33602:SF1">
    <property type="entry name" value="REGULATORY PROTEIN RECX FAMILY PROTEIN"/>
    <property type="match status" value="1"/>
</dbReference>
<protein>
    <recommendedName>
        <fullName evidence="3 5">Regulatory protein RecX</fullName>
    </recommendedName>
</protein>
<dbReference type="Pfam" id="PF02631">
    <property type="entry name" value="RecX_HTH2"/>
    <property type="match status" value="1"/>
</dbReference>
<keyword evidence="9" id="KW-1185">Reference proteome</keyword>
<gene>
    <name evidence="5" type="primary">recX</name>
    <name evidence="8" type="ORF">G5B37_08250</name>
</gene>
<dbReference type="PANTHER" id="PTHR33602">
    <property type="entry name" value="REGULATORY PROTEIN RECX FAMILY PROTEIN"/>
    <property type="match status" value="1"/>
</dbReference>
<evidence type="ECO:0000259" key="6">
    <source>
        <dbReference type="Pfam" id="PF02631"/>
    </source>
</evidence>